<protein>
    <submittedName>
        <fullName evidence="1">GxxExxY protein</fullName>
    </submittedName>
</protein>
<gene>
    <name evidence="1" type="ORF">JIV24_10110</name>
</gene>
<proteinExistence type="predicted"/>
<organism evidence="1 2">
    <name type="scientific">Carboxylicivirga marina</name>
    <dbReference type="NCBI Taxonomy" id="2800988"/>
    <lineage>
        <taxon>Bacteria</taxon>
        <taxon>Pseudomonadati</taxon>
        <taxon>Bacteroidota</taxon>
        <taxon>Bacteroidia</taxon>
        <taxon>Marinilabiliales</taxon>
        <taxon>Marinilabiliaceae</taxon>
        <taxon>Carboxylicivirga</taxon>
    </lineage>
</organism>
<dbReference type="NCBIfam" id="TIGR04256">
    <property type="entry name" value="GxxExxY"/>
    <property type="match status" value="1"/>
</dbReference>
<keyword evidence="2" id="KW-1185">Reference proteome</keyword>
<reference evidence="1 2" key="1">
    <citation type="submission" date="2021-01" db="EMBL/GenBank/DDBJ databases">
        <title>Carboxyliciviraga sp.nov., isolated from coastal sediments.</title>
        <authorList>
            <person name="Lu D."/>
            <person name="Zhang T."/>
        </authorList>
    </citation>
    <scope>NUCLEOTIDE SEQUENCE [LARGE SCALE GENOMIC DNA]</scope>
    <source>
        <strain evidence="1 2">N1Y132</strain>
    </source>
</reference>
<evidence type="ECO:0000313" key="2">
    <source>
        <dbReference type="Proteomes" id="UP000605676"/>
    </source>
</evidence>
<dbReference type="RefSeq" id="WP_200464915.1">
    <property type="nucleotide sequence ID" value="NZ_JBNGOU010000019.1"/>
</dbReference>
<sequence length="129" mass="15121">MMIEGILYKDEAYRIIGAAMEVHNELKNGFLEPVYQEALAKEFRIQDIPFQQESMINIYYKGDKLDKYYKADFICYDEIIIELKALGELTKEHESQLINYLKATDKKLGILINFGKSSLQYKRVINNLL</sequence>
<accession>A0ABS1HJA2</accession>
<evidence type="ECO:0000313" key="1">
    <source>
        <dbReference type="EMBL" id="MBK3517685.1"/>
    </source>
</evidence>
<dbReference type="EMBL" id="JAENRR010000020">
    <property type="protein sequence ID" value="MBK3517685.1"/>
    <property type="molecule type" value="Genomic_DNA"/>
</dbReference>
<dbReference type="Pfam" id="PF13366">
    <property type="entry name" value="PDDEXK_3"/>
    <property type="match status" value="1"/>
</dbReference>
<name>A0ABS1HJA2_9BACT</name>
<dbReference type="InterPro" id="IPR026350">
    <property type="entry name" value="GxxExxY"/>
</dbReference>
<dbReference type="Proteomes" id="UP000605676">
    <property type="component" value="Unassembled WGS sequence"/>
</dbReference>
<comment type="caution">
    <text evidence="1">The sequence shown here is derived from an EMBL/GenBank/DDBJ whole genome shotgun (WGS) entry which is preliminary data.</text>
</comment>